<dbReference type="GO" id="GO:0043190">
    <property type="term" value="C:ATP-binding cassette (ABC) transporter complex"/>
    <property type="evidence" value="ECO:0007669"/>
    <property type="project" value="InterPro"/>
</dbReference>
<accession>A0A1X6X6Y7</accession>
<sequence length="566" mass="61215">MTDSPPHRPHALRPFALAVTAAVSTLALTACGGALVTAAADPGAAAPVSTSADPGASTAPTDVITYGHQQEPPCVHGGWIEQGYLSHQVLDALVSLGDDGAVEPWLATDWDVSDDDLTWTFHLREEPTFSDGTPVDAQAIVDNVDYWLEGGNSTAKVWLDDYVEDATAVDDRTVEIALSDPYPLLAENLTQPYFGIQSPTALATRSAEENCTSPIGSGPFTLTEWNRGTNIVLDRRDDYDWAPATAATQGPAKAERIDWRFLADPTARTAALRAGELDAIYDVQAFEWENLQDEGYETHLFNTPGRPQQISFNTTRAPFDDKRVRQAFAYSLDRESVVDSVGKGVIPYEGNGSVGQATDGYSQAAADRYSFDPDEADRLLDDAGWTQRAADGTRTKDGERLHIEFPYAGGRTINQDGAAIIQGLQQQAEAVGFDVTLIPFPPSEAAAGAYTGPDEYDLSIGYWTSINAGILHVIWRQEVGGEPNTSNSAFYFDDELESLIREANSTTDPAEQDALYQQAQETIADEALSIGVYDRLSTLAASPRLHGLRQENSQGGPVFHDAYIAD</sequence>
<dbReference type="Gene3D" id="3.40.190.10">
    <property type="entry name" value="Periplasmic binding protein-like II"/>
    <property type="match status" value="1"/>
</dbReference>
<dbReference type="RefSeq" id="WP_087005343.1">
    <property type="nucleotide sequence ID" value="NZ_FWFF01000005.1"/>
</dbReference>
<keyword evidence="4 5" id="KW-0732">Signal</keyword>
<reference evidence="8" key="1">
    <citation type="submission" date="2017-02" db="EMBL/GenBank/DDBJ databases">
        <authorList>
            <person name="Dridi B."/>
        </authorList>
    </citation>
    <scope>NUCLEOTIDE SEQUENCE [LARGE SCALE GENOMIC DNA]</scope>
    <source>
        <strain evidence="8">B Co 03.10</strain>
    </source>
</reference>
<dbReference type="CDD" id="cd08492">
    <property type="entry name" value="PBP2_NikA_DppA_OppA_like_15"/>
    <property type="match status" value="1"/>
</dbReference>
<keyword evidence="3" id="KW-0813">Transport</keyword>
<dbReference type="GO" id="GO:0042597">
    <property type="term" value="C:periplasmic space"/>
    <property type="evidence" value="ECO:0007669"/>
    <property type="project" value="UniProtKB-ARBA"/>
</dbReference>
<dbReference type="Pfam" id="PF00496">
    <property type="entry name" value="SBP_bac_5"/>
    <property type="match status" value="1"/>
</dbReference>
<dbReference type="EMBL" id="FWFF01000005">
    <property type="protein sequence ID" value="SLM94962.1"/>
    <property type="molecule type" value="Genomic_DNA"/>
</dbReference>
<evidence type="ECO:0000259" key="6">
    <source>
        <dbReference type="Pfam" id="PF00496"/>
    </source>
</evidence>
<feature type="chain" id="PRO_5039002366" evidence="5">
    <location>
        <begin position="30"/>
        <end position="566"/>
    </location>
</feature>
<comment type="subcellular location">
    <subcellularLocation>
        <location evidence="1">Cell envelope</location>
    </subcellularLocation>
</comment>
<evidence type="ECO:0000313" key="8">
    <source>
        <dbReference type="Proteomes" id="UP000196581"/>
    </source>
</evidence>
<dbReference type="SUPFAM" id="SSF53850">
    <property type="entry name" value="Periplasmic binding protein-like II"/>
    <property type="match status" value="1"/>
</dbReference>
<feature type="domain" description="Solute-binding protein family 5" evidence="6">
    <location>
        <begin position="102"/>
        <end position="466"/>
    </location>
</feature>
<keyword evidence="8" id="KW-1185">Reference proteome</keyword>
<dbReference type="GO" id="GO:1904680">
    <property type="term" value="F:peptide transmembrane transporter activity"/>
    <property type="evidence" value="ECO:0007669"/>
    <property type="project" value="TreeGrafter"/>
</dbReference>
<dbReference type="GO" id="GO:0030313">
    <property type="term" value="C:cell envelope"/>
    <property type="evidence" value="ECO:0007669"/>
    <property type="project" value="UniProtKB-SubCell"/>
</dbReference>
<evidence type="ECO:0000256" key="1">
    <source>
        <dbReference type="ARBA" id="ARBA00004196"/>
    </source>
</evidence>
<dbReference type="PIRSF" id="PIRSF002741">
    <property type="entry name" value="MppA"/>
    <property type="match status" value="1"/>
</dbReference>
<dbReference type="Gene3D" id="3.10.105.10">
    <property type="entry name" value="Dipeptide-binding Protein, Domain 3"/>
    <property type="match status" value="1"/>
</dbReference>
<dbReference type="PANTHER" id="PTHR30290:SF10">
    <property type="entry name" value="PERIPLASMIC OLIGOPEPTIDE-BINDING PROTEIN-RELATED"/>
    <property type="match status" value="1"/>
</dbReference>
<protein>
    <submittedName>
        <fullName evidence="7">Oligopeptide ABC transporter, periplasmic oligopeptide-binding protein OppA (TC 3.A.1.5.1)</fullName>
    </submittedName>
</protein>
<dbReference type="InterPro" id="IPR000914">
    <property type="entry name" value="SBP_5_dom"/>
</dbReference>
<proteinExistence type="inferred from homology"/>
<dbReference type="PANTHER" id="PTHR30290">
    <property type="entry name" value="PERIPLASMIC BINDING COMPONENT OF ABC TRANSPORTER"/>
    <property type="match status" value="1"/>
</dbReference>
<evidence type="ECO:0000256" key="5">
    <source>
        <dbReference type="SAM" id="SignalP"/>
    </source>
</evidence>
<evidence type="ECO:0000313" key="7">
    <source>
        <dbReference type="EMBL" id="SLM94962.1"/>
    </source>
</evidence>
<dbReference type="GO" id="GO:0015833">
    <property type="term" value="P:peptide transport"/>
    <property type="evidence" value="ECO:0007669"/>
    <property type="project" value="TreeGrafter"/>
</dbReference>
<gene>
    <name evidence="7" type="ORF">FM105_04430</name>
</gene>
<feature type="signal peptide" evidence="5">
    <location>
        <begin position="1"/>
        <end position="29"/>
    </location>
</feature>
<dbReference type="InterPro" id="IPR039424">
    <property type="entry name" value="SBP_5"/>
</dbReference>
<evidence type="ECO:0000256" key="2">
    <source>
        <dbReference type="ARBA" id="ARBA00005695"/>
    </source>
</evidence>
<evidence type="ECO:0000256" key="4">
    <source>
        <dbReference type="ARBA" id="ARBA00022729"/>
    </source>
</evidence>
<dbReference type="InterPro" id="IPR030678">
    <property type="entry name" value="Peptide/Ni-bd"/>
</dbReference>
<name>A0A1X6X6Y7_9MICO</name>
<comment type="similarity">
    <text evidence="2">Belongs to the bacterial solute-binding protein 5 family.</text>
</comment>
<dbReference type="AlphaFoldDB" id="A0A1X6X6Y7"/>
<evidence type="ECO:0000256" key="3">
    <source>
        <dbReference type="ARBA" id="ARBA00022448"/>
    </source>
</evidence>
<organism evidence="7 8">
    <name type="scientific">Brevibacterium yomogidense</name>
    <dbReference type="NCBI Taxonomy" id="946573"/>
    <lineage>
        <taxon>Bacteria</taxon>
        <taxon>Bacillati</taxon>
        <taxon>Actinomycetota</taxon>
        <taxon>Actinomycetes</taxon>
        <taxon>Micrococcales</taxon>
        <taxon>Brevibacteriaceae</taxon>
        <taxon>Brevibacterium</taxon>
    </lineage>
</organism>
<dbReference type="Proteomes" id="UP000196581">
    <property type="component" value="Unassembled WGS sequence"/>
</dbReference>